<proteinExistence type="predicted"/>
<dbReference type="AlphaFoldDB" id="A0A7S4Q736"/>
<dbReference type="InterPro" id="IPR029044">
    <property type="entry name" value="Nucleotide-diphossugar_trans"/>
</dbReference>
<accession>A0A7S4Q736</accession>
<keyword evidence="1" id="KW-0732">Signal</keyword>
<dbReference type="Gene3D" id="3.90.550.10">
    <property type="entry name" value="Spore Coat Polysaccharide Biosynthesis Protein SpsA, Chain A"/>
    <property type="match status" value="1"/>
</dbReference>
<sequence>MARWRALWYLWPWACSSANNKCWGDDFTADVCCGDEPQRSDCWAPEYGLSRESCCGDGAAKLEPGGPTALHRANAIVLAINIAVDYLMSPGNCTRAVSPLLTYLRHFHASAAAALGRWLRFRSTEDKLASRRECAGRTMAARHTQLILLEMMLAFLGRTMSTAQGALRTFQALSSDLWASIHRDSRRAWADAGPASRSPKRRLLLRQPLACCMHIAMVASVGLPVFGKKAMAGVRSALYFATDVMLVFHLLVDREGESDVRASLDKTEGWLLAKGRFEFYRVDQTLGHVWQRIHNLLPADCLNVRSHYGPSGFLRLYAHEIIQDASVEVVLWVDAGDYVFMHNPAHLLQYHLRSTEEQVVGAPVGHPLPPRPQHVERPVHTLSGEAGRGVRRTESLQRWGSRGERRRRRCGILRLGGGSDHEPPHAGRQGPLLVLAAKQVGLRALDGLDAGVRRRRPVDPDGRGHGRCVA</sequence>
<name>A0A7S4Q736_9DINO</name>
<feature type="signal peptide" evidence="1">
    <location>
        <begin position="1"/>
        <end position="18"/>
    </location>
</feature>
<reference evidence="2" key="1">
    <citation type="submission" date="2021-01" db="EMBL/GenBank/DDBJ databases">
        <authorList>
            <person name="Corre E."/>
            <person name="Pelletier E."/>
            <person name="Niang G."/>
            <person name="Scheremetjew M."/>
            <person name="Finn R."/>
            <person name="Kale V."/>
            <person name="Holt S."/>
            <person name="Cochrane G."/>
            <person name="Meng A."/>
            <person name="Brown T."/>
            <person name="Cohen L."/>
        </authorList>
    </citation>
    <scope>NUCLEOTIDE SEQUENCE</scope>
    <source>
        <strain evidence="2">CCMP3105</strain>
    </source>
</reference>
<evidence type="ECO:0000256" key="1">
    <source>
        <dbReference type="SAM" id="SignalP"/>
    </source>
</evidence>
<feature type="chain" id="PRO_5030539657" evidence="1">
    <location>
        <begin position="19"/>
        <end position="470"/>
    </location>
</feature>
<organism evidence="2">
    <name type="scientific">Alexandrium monilatum</name>
    <dbReference type="NCBI Taxonomy" id="311494"/>
    <lineage>
        <taxon>Eukaryota</taxon>
        <taxon>Sar</taxon>
        <taxon>Alveolata</taxon>
        <taxon>Dinophyceae</taxon>
        <taxon>Gonyaulacales</taxon>
        <taxon>Pyrocystaceae</taxon>
        <taxon>Alexandrium</taxon>
    </lineage>
</organism>
<evidence type="ECO:0000313" key="2">
    <source>
        <dbReference type="EMBL" id="CAE4574479.1"/>
    </source>
</evidence>
<dbReference type="EMBL" id="HBNR01021175">
    <property type="protein sequence ID" value="CAE4574479.1"/>
    <property type="molecule type" value="Transcribed_RNA"/>
</dbReference>
<protein>
    <submittedName>
        <fullName evidence="2">Uncharacterized protein</fullName>
    </submittedName>
</protein>
<gene>
    <name evidence="2" type="ORF">AMON00008_LOCUS14098</name>
</gene>